<evidence type="ECO:0000313" key="2">
    <source>
        <dbReference type="EMBL" id="RRJ29139.1"/>
    </source>
</evidence>
<gene>
    <name evidence="2" type="ORF">EIK79_13450</name>
</gene>
<dbReference type="PANTHER" id="PTHR43279">
    <property type="entry name" value="CATECHOL-2,3-DIOXYGENASE"/>
    <property type="match status" value="1"/>
</dbReference>
<keyword evidence="3" id="KW-1185">Reference proteome</keyword>
<dbReference type="PROSITE" id="PS51819">
    <property type="entry name" value="VOC"/>
    <property type="match status" value="2"/>
</dbReference>
<dbReference type="OrthoDB" id="37941at2157"/>
<dbReference type="PANTHER" id="PTHR43279:SF1">
    <property type="entry name" value="CATECHOL-2,3-DIOXYGENASE"/>
    <property type="match status" value="1"/>
</dbReference>
<feature type="domain" description="VOC" evidence="1">
    <location>
        <begin position="169"/>
        <end position="281"/>
    </location>
</feature>
<dbReference type="RefSeq" id="WP_124955627.1">
    <property type="nucleotide sequence ID" value="NZ_RRCH01000029.1"/>
</dbReference>
<feature type="domain" description="VOC" evidence="1">
    <location>
        <begin position="12"/>
        <end position="129"/>
    </location>
</feature>
<reference evidence="2 3" key="1">
    <citation type="submission" date="2018-11" db="EMBL/GenBank/DDBJ databases">
        <title>Taxonoimc description of Halomarina strain SPP-AMP-1.</title>
        <authorList>
            <person name="Pal Y."/>
            <person name="Srinivasana K."/>
            <person name="Verma A."/>
            <person name="Kumar P."/>
        </authorList>
    </citation>
    <scope>NUCLEOTIDE SEQUENCE [LARGE SCALE GENOMIC DNA]</scope>
    <source>
        <strain evidence="2 3">SPP-AMP-1</strain>
    </source>
</reference>
<dbReference type="SUPFAM" id="SSF54593">
    <property type="entry name" value="Glyoxalase/Bleomycin resistance protein/Dihydroxybiphenyl dioxygenase"/>
    <property type="match status" value="2"/>
</dbReference>
<evidence type="ECO:0000259" key="1">
    <source>
        <dbReference type="PROSITE" id="PS51819"/>
    </source>
</evidence>
<organism evidence="2 3">
    <name type="scientific">Halocatena pleomorpha</name>
    <dbReference type="NCBI Taxonomy" id="1785090"/>
    <lineage>
        <taxon>Archaea</taxon>
        <taxon>Methanobacteriati</taxon>
        <taxon>Methanobacteriota</taxon>
        <taxon>Stenosarchaea group</taxon>
        <taxon>Halobacteria</taxon>
        <taxon>Halobacteriales</taxon>
        <taxon>Natronomonadaceae</taxon>
        <taxon>Halocatena</taxon>
    </lineage>
</organism>
<dbReference type="InterPro" id="IPR037523">
    <property type="entry name" value="VOC_core"/>
</dbReference>
<dbReference type="Pfam" id="PF00903">
    <property type="entry name" value="Glyoxalase"/>
    <property type="match status" value="2"/>
</dbReference>
<dbReference type="EMBL" id="RRCH01000029">
    <property type="protein sequence ID" value="RRJ29139.1"/>
    <property type="molecule type" value="Genomic_DNA"/>
</dbReference>
<comment type="caution">
    <text evidence="2">The sequence shown here is derived from an EMBL/GenBank/DDBJ whole genome shotgun (WGS) entry which is preliminary data.</text>
</comment>
<evidence type="ECO:0000313" key="3">
    <source>
        <dbReference type="Proteomes" id="UP000282322"/>
    </source>
</evidence>
<sequence>MSNQATLPRSTHIGRVFLRVGDLDQTVEYYETVIGLTTHQHDDGRAVLGTGTDPLVVVVAAPDVPPRSRTETGLFHVAFRVPSRTALAAALGRIRDHDRWQLDGASDHLVSEALYATDPAGNGVEVYCDRPRDAWPTPADGSVGMETRPLDIESLPEHSQEPTVPSGTTVGHVHLENSSLAAARAFYVDDLGFRVRDQFGESALFVAAGDYHHHIGLNTWNERTEPHTGRGLDRFEIVVPDQHTLDTVQSRLDASGRRFTTTEDGVEVSDPDGIDLRVITE</sequence>
<protein>
    <submittedName>
        <fullName evidence="2">VOC family protein</fullName>
    </submittedName>
</protein>
<accession>A0A3P3R886</accession>
<name>A0A3P3R886_9EURY</name>
<dbReference type="InterPro" id="IPR004360">
    <property type="entry name" value="Glyas_Fos-R_dOase_dom"/>
</dbReference>
<dbReference type="InterPro" id="IPR029068">
    <property type="entry name" value="Glyas_Bleomycin-R_OHBP_Dase"/>
</dbReference>
<dbReference type="AlphaFoldDB" id="A0A3P3R886"/>
<dbReference type="Gene3D" id="3.10.180.10">
    <property type="entry name" value="2,3-Dihydroxybiphenyl 1,2-Dioxygenase, domain 1"/>
    <property type="match status" value="2"/>
</dbReference>
<dbReference type="Proteomes" id="UP000282322">
    <property type="component" value="Unassembled WGS sequence"/>
</dbReference>
<proteinExistence type="predicted"/>